<dbReference type="EC" id="2.8.4.5" evidence="15"/>
<sequence>MEDIEDLVKDDGEVLVPRNRNAVMPRVRRRKGVLTNKENDEYEGECDSFIPGTQKVYLKTWGCAHNSSDSEYMAGQLAAYGFKIIEDKQSADVWVLNSCTVKSPAEDHFRNEIKAGREAGKKVVVAGCVPQGAPQSEFLQGLSVVGVQQIDRVVEVVEETLKGNSVRLMGQKKEHGKKQGGASLLLPKVRRNPLIEIISINTGCLNQCTYCKTKHARGQLGSYPIEEIVARAKQSFTEGVCEIWLTSEDTGAYGRDIGVTLPDLLWKLVEVIPEGCRLRLGMTNPPYILDHLEEIAKIMQHPRVYAFLHVPVQAASNGVLADMKREYTVEEFCRVVDFLKEKVPGITVATDIICGFPTQRKISQETIELCRRYKFPSLFINQFYPRPGTPAAKMQRIPTKEVKNRSRQLTELFQSYRPYDHKLGEKQTVLVTEEAHDKEHWVGHNKFYEQVLVPKHSDFMGKMVEVEIIETGKHYMKGRPCEASKPVSPAISEPLPKGKVSGLIENAKDTLDSTQRNQLKEDLAKQERYIILSFVLLISALLVKLAWDIWPPRRSPTGRGNWHP</sequence>
<evidence type="ECO:0000256" key="2">
    <source>
        <dbReference type="ARBA" id="ARBA00004167"/>
    </source>
</evidence>
<comment type="caution">
    <text evidence="19">The sequence shown here is derived from an EMBL/GenBank/DDBJ whole genome shotgun (WGS) entry which is preliminary data.</text>
</comment>
<dbReference type="SMART" id="SM00729">
    <property type="entry name" value="Elp3"/>
    <property type="match status" value="1"/>
</dbReference>
<evidence type="ECO:0000256" key="1">
    <source>
        <dbReference type="ARBA" id="ARBA00002399"/>
    </source>
</evidence>
<keyword evidence="5 15" id="KW-0808">Transferase</keyword>
<evidence type="ECO:0000256" key="6">
    <source>
        <dbReference type="ARBA" id="ARBA00022691"/>
    </source>
</evidence>
<organism evidence="19 20">
    <name type="scientific">Penaeus vannamei</name>
    <name type="common">Whiteleg shrimp</name>
    <name type="synonym">Litopenaeus vannamei</name>
    <dbReference type="NCBI Taxonomy" id="6689"/>
    <lineage>
        <taxon>Eukaryota</taxon>
        <taxon>Metazoa</taxon>
        <taxon>Ecdysozoa</taxon>
        <taxon>Arthropoda</taxon>
        <taxon>Crustacea</taxon>
        <taxon>Multicrustacea</taxon>
        <taxon>Malacostraca</taxon>
        <taxon>Eumalacostraca</taxon>
        <taxon>Eucarida</taxon>
        <taxon>Decapoda</taxon>
        <taxon>Dendrobranchiata</taxon>
        <taxon>Penaeoidea</taxon>
        <taxon>Penaeidae</taxon>
        <taxon>Penaeus</taxon>
    </lineage>
</organism>
<dbReference type="EMBL" id="QCYY01003075">
    <property type="protein sequence ID" value="ROT65547.1"/>
    <property type="molecule type" value="Genomic_DNA"/>
</dbReference>
<dbReference type="Pfam" id="PF04055">
    <property type="entry name" value="Radical_SAM"/>
    <property type="match status" value="1"/>
</dbReference>
<name>A0A423SMS9_PENVA</name>
<evidence type="ECO:0000256" key="15">
    <source>
        <dbReference type="RuleBase" id="RU368081"/>
    </source>
</evidence>
<dbReference type="Gene3D" id="3.80.30.20">
    <property type="entry name" value="tm_1862 like domain"/>
    <property type="match status" value="1"/>
</dbReference>
<gene>
    <name evidence="19" type="ORF">C7M84_016476</name>
</gene>
<dbReference type="PANTHER" id="PTHR11918">
    <property type="entry name" value="RADICAL SAM PROTEINS"/>
    <property type="match status" value="1"/>
</dbReference>
<evidence type="ECO:0000259" key="18">
    <source>
        <dbReference type="PROSITE" id="PS51918"/>
    </source>
</evidence>
<dbReference type="PROSITE" id="PS01278">
    <property type="entry name" value="MTTASE_RADICAL"/>
    <property type="match status" value="1"/>
</dbReference>
<dbReference type="Pfam" id="PF00919">
    <property type="entry name" value="UPF0004"/>
    <property type="match status" value="1"/>
</dbReference>
<keyword evidence="10" id="KW-1133">Transmembrane helix</keyword>
<dbReference type="STRING" id="6689.A0A423SMS9"/>
<evidence type="ECO:0000256" key="5">
    <source>
        <dbReference type="ARBA" id="ARBA00022679"/>
    </source>
</evidence>
<dbReference type="InterPro" id="IPR023404">
    <property type="entry name" value="rSAM_horseshoe"/>
</dbReference>
<dbReference type="SUPFAM" id="SSF102114">
    <property type="entry name" value="Radical SAM enzymes"/>
    <property type="match status" value="1"/>
</dbReference>
<dbReference type="GO" id="GO:0051539">
    <property type="term" value="F:4 iron, 4 sulfur cluster binding"/>
    <property type="evidence" value="ECO:0007669"/>
    <property type="project" value="UniProtKB-UniRule"/>
</dbReference>
<evidence type="ECO:0000256" key="11">
    <source>
        <dbReference type="ARBA" id="ARBA00023004"/>
    </source>
</evidence>
<evidence type="ECO:0000256" key="7">
    <source>
        <dbReference type="ARBA" id="ARBA00022692"/>
    </source>
</evidence>
<keyword evidence="9 15" id="KW-0479">Metal-binding</keyword>
<dbReference type="GO" id="GO:0035598">
    <property type="term" value="F:tRNA (N(6)-L-threonylcarbamoyladenosine(37)-C(2))-methylthiotransferase activity"/>
    <property type="evidence" value="ECO:0007669"/>
    <property type="project" value="UniProtKB-UniRule"/>
</dbReference>
<reference evidence="19 20" key="1">
    <citation type="submission" date="2018-04" db="EMBL/GenBank/DDBJ databases">
        <authorList>
            <person name="Zhang X."/>
            <person name="Yuan J."/>
            <person name="Li F."/>
            <person name="Xiang J."/>
        </authorList>
    </citation>
    <scope>NUCLEOTIDE SEQUENCE [LARGE SCALE GENOMIC DNA]</scope>
    <source>
        <tissue evidence="19">Muscle</tissue>
    </source>
</reference>
<dbReference type="SFLD" id="SFLDS00029">
    <property type="entry name" value="Radical_SAM"/>
    <property type="match status" value="1"/>
</dbReference>
<evidence type="ECO:0000256" key="8">
    <source>
        <dbReference type="ARBA" id="ARBA00022694"/>
    </source>
</evidence>
<keyword evidence="7" id="KW-0812">Transmembrane</keyword>
<dbReference type="PANTHER" id="PTHR11918:SF45">
    <property type="entry name" value="THREONYLCARBAMOYLADENOSINE TRNA METHYLTHIOTRANSFERASE"/>
    <property type="match status" value="1"/>
</dbReference>
<dbReference type="InterPro" id="IPR020612">
    <property type="entry name" value="Methylthiotransferase_CS"/>
</dbReference>
<dbReference type="InterPro" id="IPR007197">
    <property type="entry name" value="rSAM"/>
</dbReference>
<comment type="function">
    <text evidence="1 15">Catalyzes the methylthiolation of N6-threonylcarbamoyladenosine (t(6)A), leading to the formation of 2-methylthio-N6-threonylcarbamoyladenosine (ms(2)t(6)A) at position 37 in tRNAs that read codons beginning with adenine.</text>
</comment>
<dbReference type="GO" id="GO:0046872">
    <property type="term" value="F:metal ion binding"/>
    <property type="evidence" value="ECO:0007669"/>
    <property type="project" value="UniProtKB-UniRule"/>
</dbReference>
<accession>A0A423SMS9</accession>
<evidence type="ECO:0000259" key="16">
    <source>
        <dbReference type="PROSITE" id="PS50926"/>
    </source>
</evidence>
<comment type="similarity">
    <text evidence="3 15">Belongs to the methylthiotransferase family. CDKAL1 subfamily.</text>
</comment>
<dbReference type="Gene3D" id="3.40.50.12160">
    <property type="entry name" value="Methylthiotransferase, N-terminal domain"/>
    <property type="match status" value="1"/>
</dbReference>
<dbReference type="Pfam" id="PF01938">
    <property type="entry name" value="TRAM"/>
    <property type="match status" value="1"/>
</dbReference>
<dbReference type="NCBIfam" id="TIGR01578">
    <property type="entry name" value="MiaB-like-B"/>
    <property type="match status" value="1"/>
</dbReference>
<dbReference type="NCBIfam" id="TIGR00089">
    <property type="entry name" value="MiaB/RimO family radical SAM methylthiotransferase"/>
    <property type="match status" value="1"/>
</dbReference>
<evidence type="ECO:0000259" key="17">
    <source>
        <dbReference type="PROSITE" id="PS51449"/>
    </source>
</evidence>
<dbReference type="InterPro" id="IPR006466">
    <property type="entry name" value="MiaB-like_arc_euk"/>
</dbReference>
<keyword evidence="11 15" id="KW-0408">Iron</keyword>
<keyword evidence="20" id="KW-1185">Reference proteome</keyword>
<keyword evidence="12 15" id="KW-0411">Iron-sulfur</keyword>
<evidence type="ECO:0000256" key="4">
    <source>
        <dbReference type="ARBA" id="ARBA00022485"/>
    </source>
</evidence>
<evidence type="ECO:0000256" key="13">
    <source>
        <dbReference type="ARBA" id="ARBA00023136"/>
    </source>
</evidence>
<dbReference type="InterPro" id="IPR005839">
    <property type="entry name" value="Methylthiotransferase"/>
</dbReference>
<keyword evidence="6 15" id="KW-0949">S-adenosyl-L-methionine</keyword>
<dbReference type="InterPro" id="IPR058240">
    <property type="entry name" value="rSAM_sf"/>
</dbReference>
<comment type="cofactor">
    <cofactor evidence="15">
        <name>[4Fe-4S] cluster</name>
        <dbReference type="ChEBI" id="CHEBI:49883"/>
    </cofactor>
    <text evidence="15">Binds 1 or 2 [4Fe-4S] cluster. One cluster is coordinated with 3 cysteines and an exchangeable S-adenosyl-L-methionine.</text>
</comment>
<evidence type="ECO:0000256" key="10">
    <source>
        <dbReference type="ARBA" id="ARBA00022989"/>
    </source>
</evidence>
<dbReference type="AlphaFoldDB" id="A0A423SMS9"/>
<dbReference type="FunFam" id="3.40.50.12160:FF:000005">
    <property type="entry name" value="threonylcarbamoyladenosine tRNA methylthiotransferase isoform X1"/>
    <property type="match status" value="1"/>
</dbReference>
<dbReference type="FunFam" id="3.80.30.20:FF:000002">
    <property type="entry name" value="threonylcarbamoyladenosine tRNA methylthiotransferase isoform X2"/>
    <property type="match status" value="1"/>
</dbReference>
<evidence type="ECO:0000256" key="9">
    <source>
        <dbReference type="ARBA" id="ARBA00022723"/>
    </source>
</evidence>
<feature type="domain" description="TRAM" evidence="16">
    <location>
        <begin position="420"/>
        <end position="482"/>
    </location>
</feature>
<reference evidence="19 20" key="2">
    <citation type="submission" date="2019-01" db="EMBL/GenBank/DDBJ databases">
        <title>The decoding of complex shrimp genome reveals the adaptation for benthos swimmer, frequently molting mechanism and breeding impact on genome.</title>
        <authorList>
            <person name="Sun Y."/>
            <person name="Gao Y."/>
            <person name="Yu Y."/>
        </authorList>
    </citation>
    <scope>NUCLEOTIDE SEQUENCE [LARGE SCALE GENOMIC DNA]</scope>
    <source>
        <tissue evidence="19">Muscle</tissue>
    </source>
</reference>
<dbReference type="Proteomes" id="UP000283509">
    <property type="component" value="Unassembled WGS sequence"/>
</dbReference>
<feature type="domain" description="Radical SAM core" evidence="18">
    <location>
        <begin position="190"/>
        <end position="420"/>
    </location>
</feature>
<dbReference type="InterPro" id="IPR013848">
    <property type="entry name" value="Methylthiotransferase_N"/>
</dbReference>
<keyword evidence="15" id="KW-0256">Endoplasmic reticulum</keyword>
<evidence type="ECO:0000313" key="20">
    <source>
        <dbReference type="Proteomes" id="UP000283509"/>
    </source>
</evidence>
<dbReference type="GO" id="GO:0005789">
    <property type="term" value="C:endoplasmic reticulum membrane"/>
    <property type="evidence" value="ECO:0007669"/>
    <property type="project" value="UniProtKB-SubCell"/>
</dbReference>
<dbReference type="InterPro" id="IPR038135">
    <property type="entry name" value="Methylthiotransferase_N_sf"/>
</dbReference>
<evidence type="ECO:0000256" key="3">
    <source>
        <dbReference type="ARBA" id="ARBA00008616"/>
    </source>
</evidence>
<comment type="subcellular location">
    <subcellularLocation>
        <location evidence="15">Endoplasmic reticulum membrane</location>
        <topology evidence="15">Single-pass membrane protein</topology>
    </subcellularLocation>
    <subcellularLocation>
        <location evidence="2">Membrane</location>
        <topology evidence="2">Single-pass membrane protein</topology>
    </subcellularLocation>
</comment>
<evidence type="ECO:0000313" key="19">
    <source>
        <dbReference type="EMBL" id="ROT65547.1"/>
    </source>
</evidence>
<dbReference type="PROSITE" id="PS51449">
    <property type="entry name" value="MTTASE_N"/>
    <property type="match status" value="1"/>
</dbReference>
<dbReference type="SFLD" id="SFLDG01082">
    <property type="entry name" value="B12-binding_domain_containing"/>
    <property type="match status" value="1"/>
</dbReference>
<keyword evidence="8 15" id="KW-0819">tRNA processing</keyword>
<feature type="domain" description="MTTase N-terminal" evidence="17">
    <location>
        <begin position="54"/>
        <end position="162"/>
    </location>
</feature>
<keyword evidence="13" id="KW-0472">Membrane</keyword>
<protein>
    <recommendedName>
        <fullName evidence="15">tRNA-t(6)A37 methylthiotransferase</fullName>
        <ecNumber evidence="15">2.8.4.5</ecNumber>
    </recommendedName>
</protein>
<evidence type="ECO:0000256" key="12">
    <source>
        <dbReference type="ARBA" id="ARBA00023014"/>
    </source>
</evidence>
<evidence type="ECO:0000256" key="14">
    <source>
        <dbReference type="ARBA" id="ARBA00051661"/>
    </source>
</evidence>
<comment type="catalytic activity">
    <reaction evidence="14 15">
        <text>N(6)-L-threonylcarbamoyladenosine(37) in tRNA + (sulfur carrier)-SH + AH2 + 2 S-adenosyl-L-methionine = 2-methylsulfanyl-N(6)-L-threonylcarbamoyladenosine(37) in tRNA + (sulfur carrier)-H + 5'-deoxyadenosine + L-methionine + A + S-adenosyl-L-homocysteine + 2 H(+)</text>
        <dbReference type="Rhea" id="RHEA:37075"/>
        <dbReference type="Rhea" id="RHEA-COMP:10163"/>
        <dbReference type="Rhea" id="RHEA-COMP:11092"/>
        <dbReference type="Rhea" id="RHEA-COMP:14737"/>
        <dbReference type="Rhea" id="RHEA-COMP:14739"/>
        <dbReference type="ChEBI" id="CHEBI:13193"/>
        <dbReference type="ChEBI" id="CHEBI:15378"/>
        <dbReference type="ChEBI" id="CHEBI:17319"/>
        <dbReference type="ChEBI" id="CHEBI:17499"/>
        <dbReference type="ChEBI" id="CHEBI:29917"/>
        <dbReference type="ChEBI" id="CHEBI:57844"/>
        <dbReference type="ChEBI" id="CHEBI:57856"/>
        <dbReference type="ChEBI" id="CHEBI:59789"/>
        <dbReference type="ChEBI" id="CHEBI:64428"/>
        <dbReference type="ChEBI" id="CHEBI:74418"/>
        <dbReference type="ChEBI" id="CHEBI:74420"/>
        <dbReference type="EC" id="2.8.4.5"/>
    </reaction>
</comment>
<keyword evidence="4 15" id="KW-0004">4Fe-4S</keyword>
<proteinExistence type="inferred from homology"/>
<dbReference type="OrthoDB" id="1730074at2759"/>
<dbReference type="InterPro" id="IPR002792">
    <property type="entry name" value="TRAM_dom"/>
</dbReference>
<dbReference type="PROSITE" id="PS51918">
    <property type="entry name" value="RADICAL_SAM"/>
    <property type="match status" value="1"/>
</dbReference>
<dbReference type="InterPro" id="IPR006638">
    <property type="entry name" value="Elp3/MiaA/NifB-like_rSAM"/>
</dbReference>
<dbReference type="PROSITE" id="PS50926">
    <property type="entry name" value="TRAM"/>
    <property type="match status" value="1"/>
</dbReference>